<evidence type="ECO:0000313" key="1">
    <source>
        <dbReference type="EMBL" id="AGO03658.1"/>
    </source>
</evidence>
<keyword evidence="1" id="KW-0614">Plasmid</keyword>
<proteinExistence type="predicted"/>
<sequence>MATNKKRITVSLTEDQYFTLENLAKEKGFSKSAILALALENYSRKELEQKNKRKLGLGKTIVSAKHCCSIKAILTLWQKTNQDTSPFCYIPNLFQKIGNRN</sequence>
<dbReference type="Gene3D" id="1.10.1220.10">
    <property type="entry name" value="Met repressor-like"/>
    <property type="match status" value="1"/>
</dbReference>
<dbReference type="GO" id="GO:0006355">
    <property type="term" value="P:regulation of DNA-templated transcription"/>
    <property type="evidence" value="ECO:0007669"/>
    <property type="project" value="InterPro"/>
</dbReference>
<dbReference type="InterPro" id="IPR010985">
    <property type="entry name" value="Ribbon_hlx_hlx"/>
</dbReference>
<name>R9WSK4_LACPA</name>
<accession>R9WSK4</accession>
<protein>
    <submittedName>
        <fullName evidence="1">Putative plasmid copy-number control protein</fullName>
    </submittedName>
</protein>
<dbReference type="AlphaFoldDB" id="R9WSK4"/>
<organism evidence="1">
    <name type="scientific">Lacticaseibacillus paracasei</name>
    <name type="common">Lactobacillus paracasei</name>
    <dbReference type="NCBI Taxonomy" id="1597"/>
    <lineage>
        <taxon>Bacteria</taxon>
        <taxon>Bacillati</taxon>
        <taxon>Bacillota</taxon>
        <taxon>Bacilli</taxon>
        <taxon>Lactobacillales</taxon>
        <taxon>Lactobacillaceae</taxon>
        <taxon>Lacticaseibacillus</taxon>
    </lineage>
</organism>
<dbReference type="SUPFAM" id="SSF47598">
    <property type="entry name" value="Ribbon-helix-helix"/>
    <property type="match status" value="1"/>
</dbReference>
<dbReference type="EMBL" id="KC812103">
    <property type="protein sequence ID" value="AGO03658.1"/>
    <property type="molecule type" value="Genomic_DNA"/>
</dbReference>
<geneLocation type="plasmid" evidence="1">
    <name>pLP5403</name>
</geneLocation>
<reference evidence="1" key="1">
    <citation type="submission" date="2013-03" db="EMBL/GenBank/DDBJ databases">
        <title>Characterization of three plasmid from Lactobacillus paracasei 54.</title>
        <authorList>
            <person name="Gu Q."/>
            <person name="Zhao Y."/>
            <person name="Shen L."/>
            <person name="Li X."/>
            <person name="Song D."/>
            <person name="Sun Y."/>
            <person name="Zhang C."/>
            <person name="Jiang X."/>
            <person name="Liu Q."/>
        </authorList>
    </citation>
    <scope>NUCLEOTIDE SEQUENCE</scope>
    <source>
        <plasmid evidence="1">pLP5403</plasmid>
    </source>
</reference>
<dbReference type="InterPro" id="IPR013321">
    <property type="entry name" value="Arc_rbn_hlx_hlx"/>
</dbReference>